<dbReference type="SUPFAM" id="SSF53474">
    <property type="entry name" value="alpha/beta-Hydrolases"/>
    <property type="match status" value="1"/>
</dbReference>
<dbReference type="PANTHER" id="PTHR42886">
    <property type="entry name" value="RE40534P-RELATED"/>
    <property type="match status" value="1"/>
</dbReference>
<dbReference type="AlphaFoldDB" id="H2AYA0"/>
<dbReference type="STRING" id="1071382.H2AYA0"/>
<dbReference type="Proteomes" id="UP000005220">
    <property type="component" value="Chromosome 7"/>
</dbReference>
<dbReference type="HOGENOM" id="CLU_891560_0_0_1"/>
<accession>H2AYA0</accession>
<evidence type="ECO:0000259" key="1">
    <source>
        <dbReference type="Pfam" id="PF12146"/>
    </source>
</evidence>
<organism evidence="2 3">
    <name type="scientific">Kazachstania africana (strain ATCC 22294 / BCRC 22015 / CBS 2517 / CECT 1963 / NBRC 1671 / NRRL Y-8276)</name>
    <name type="common">Yeast</name>
    <name type="synonym">Kluyveromyces africanus</name>
    <dbReference type="NCBI Taxonomy" id="1071382"/>
    <lineage>
        <taxon>Eukaryota</taxon>
        <taxon>Fungi</taxon>
        <taxon>Dikarya</taxon>
        <taxon>Ascomycota</taxon>
        <taxon>Saccharomycotina</taxon>
        <taxon>Saccharomycetes</taxon>
        <taxon>Saccharomycetales</taxon>
        <taxon>Saccharomycetaceae</taxon>
        <taxon>Kazachstania</taxon>
    </lineage>
</organism>
<dbReference type="InterPro" id="IPR029058">
    <property type="entry name" value="AB_hydrolase_fold"/>
</dbReference>
<reference evidence="2 3" key="1">
    <citation type="journal article" date="2011" name="Proc. Natl. Acad. Sci. U.S.A.">
        <title>Evolutionary erosion of yeast sex chromosomes by mating-type switching accidents.</title>
        <authorList>
            <person name="Gordon J.L."/>
            <person name="Armisen D."/>
            <person name="Proux-Wera E."/>
            <person name="Oheigeartaigh S.S."/>
            <person name="Byrne K.P."/>
            <person name="Wolfe K.H."/>
        </authorList>
    </citation>
    <scope>NUCLEOTIDE SEQUENCE [LARGE SCALE GENOMIC DNA]</scope>
    <source>
        <strain evidence="3">ATCC 22294 / BCRC 22015 / CBS 2517 / CECT 1963 / NBRC 1671 / NRRL Y-8276</strain>
    </source>
</reference>
<dbReference type="InParanoid" id="H2AYA0"/>
<sequence length="312" mass="35515">MDRRIHLDEDAVLPSYLQLEANEKYLLVKDSEVHCDKGLSTILSVPTKTKENSKIVILLHGHQSHKNALYQPLLSQELSKMGYFVIRFDFRGQGDSEPNRNENEGRTITQDLEDMNAIISSLDVLSTSYNISFQLEMVVAHSRGVLIMFEYLLNNKPICVPKLVNCSGRFVGSNLLKRYSKLYPNWREAKGFGTKILRYGKVVSCWVPETEIISTANVNGESFANLSKESYVLIIHGSCDDVIPLEDANKYESIFQGHCHLIKIRGADHNYYGLEHDPNTYKLPIKRGKVNYSVILVREILSFLQGRTDVKT</sequence>
<evidence type="ECO:0000313" key="2">
    <source>
        <dbReference type="EMBL" id="CCF59350.1"/>
    </source>
</evidence>
<dbReference type="GeneID" id="13887329"/>
<dbReference type="KEGG" id="kaf:KAFR_0G03180"/>
<dbReference type="InterPro" id="IPR022742">
    <property type="entry name" value="Hydrolase_4"/>
</dbReference>
<dbReference type="PANTHER" id="PTHR42886:SF53">
    <property type="entry name" value="ALPHA_BETA-HYDROLASES SUPERFAMILY PROTEIN"/>
    <property type="match status" value="1"/>
</dbReference>
<dbReference type="eggNOG" id="KOG4667">
    <property type="taxonomic scope" value="Eukaryota"/>
</dbReference>
<dbReference type="OrthoDB" id="449382at2759"/>
<feature type="domain" description="Serine aminopeptidase S33" evidence="1">
    <location>
        <begin position="51"/>
        <end position="173"/>
    </location>
</feature>
<gene>
    <name evidence="2" type="primary">KAFR0G03180</name>
    <name evidence="2" type="ORF">KAFR_0G03180</name>
</gene>
<dbReference type="RefSeq" id="XP_003958485.1">
    <property type="nucleotide sequence ID" value="XM_003958436.1"/>
</dbReference>
<name>H2AYA0_KAZAF</name>
<keyword evidence="3" id="KW-1185">Reference proteome</keyword>
<proteinExistence type="predicted"/>
<dbReference type="Pfam" id="PF12146">
    <property type="entry name" value="Hydrolase_4"/>
    <property type="match status" value="1"/>
</dbReference>
<evidence type="ECO:0000313" key="3">
    <source>
        <dbReference type="Proteomes" id="UP000005220"/>
    </source>
</evidence>
<dbReference type="FunCoup" id="H2AYA0">
    <property type="interactions" value="35"/>
</dbReference>
<protein>
    <recommendedName>
        <fullName evidence="1">Serine aminopeptidase S33 domain-containing protein</fullName>
    </recommendedName>
</protein>
<dbReference type="EMBL" id="HE650827">
    <property type="protein sequence ID" value="CCF59350.1"/>
    <property type="molecule type" value="Genomic_DNA"/>
</dbReference>
<dbReference type="Gene3D" id="3.40.50.1820">
    <property type="entry name" value="alpha/beta hydrolase"/>
    <property type="match status" value="1"/>
</dbReference>